<dbReference type="InterPro" id="IPR024036">
    <property type="entry name" value="tRNA-dHydroUridine_Synthase_C"/>
</dbReference>
<evidence type="ECO:0000256" key="10">
    <source>
        <dbReference type="ARBA" id="ARBA00048802"/>
    </source>
</evidence>
<dbReference type="PIRSF" id="PIRSF006621">
    <property type="entry name" value="Dus"/>
    <property type="match status" value="1"/>
</dbReference>
<evidence type="ECO:0000256" key="8">
    <source>
        <dbReference type="ARBA" id="ARBA00023002"/>
    </source>
</evidence>
<dbReference type="GO" id="GO:0000049">
    <property type="term" value="F:tRNA binding"/>
    <property type="evidence" value="ECO:0007669"/>
    <property type="project" value="UniProtKB-KW"/>
</dbReference>
<evidence type="ECO:0000256" key="4">
    <source>
        <dbReference type="ARBA" id="ARBA00022643"/>
    </source>
</evidence>
<evidence type="ECO:0000313" key="16">
    <source>
        <dbReference type="Proteomes" id="UP000230052"/>
    </source>
</evidence>
<evidence type="ECO:0000256" key="13">
    <source>
        <dbReference type="PIRSR" id="PIRSR006621-2"/>
    </source>
</evidence>
<protein>
    <recommendedName>
        <fullName evidence="11">tRNA-dihydrouridine synthase</fullName>
        <ecNumber evidence="11">1.3.1.-</ecNumber>
    </recommendedName>
</protein>
<accession>A0A2J0L166</accession>
<dbReference type="InterPro" id="IPR004652">
    <property type="entry name" value="DusB-like"/>
</dbReference>
<dbReference type="AlphaFoldDB" id="A0A2J0L166"/>
<comment type="cofactor">
    <cofactor evidence="11 13">
        <name>FMN</name>
        <dbReference type="ChEBI" id="CHEBI:58210"/>
    </cofactor>
</comment>
<sequence length="330" mass="36569">MKTKIYLAPMSGVTDLPFRLISRKFGATHCFFEMLDSNALLHDHPQNRRLMKTLKKDSPISAQLVGADPSIMLDAAQKLTSLLDISFLDINSACPVKKVTKKGAGAALLKDPKKLGDMLKKLSSKLKIPLTVKLRTGFNKTNISECIKTSKICEANGAAIVFIHGRTASQGYSGDVDYKSIRAVKEALKIPVFGSGNIFSHLLAKKMLDETGCDGIIVARGAQGNPWIFKSIENYLKNGRIPKSVSLSMKIKTLKQHIVYIEKYKEMGHANKIGFMGQVAMWYLKGFYNASKIRERIHNTRSYEELITLINDVEGIAGATDISFSKIQKI</sequence>
<dbReference type="GO" id="GO:0050660">
    <property type="term" value="F:flavin adenine dinucleotide binding"/>
    <property type="evidence" value="ECO:0007669"/>
    <property type="project" value="InterPro"/>
</dbReference>
<evidence type="ECO:0000256" key="3">
    <source>
        <dbReference type="ARBA" id="ARBA00022630"/>
    </source>
</evidence>
<evidence type="ECO:0000256" key="6">
    <source>
        <dbReference type="ARBA" id="ARBA00022857"/>
    </source>
</evidence>
<keyword evidence="2" id="KW-0820">tRNA-binding</keyword>
<evidence type="ECO:0000256" key="9">
    <source>
        <dbReference type="ARBA" id="ARBA00048205"/>
    </source>
</evidence>
<keyword evidence="5 11" id="KW-0819">tRNA processing</keyword>
<evidence type="ECO:0000256" key="7">
    <source>
        <dbReference type="ARBA" id="ARBA00022884"/>
    </source>
</evidence>
<feature type="active site" description="Proton donor" evidence="12">
    <location>
        <position position="94"/>
    </location>
</feature>
<dbReference type="PANTHER" id="PTHR45846:SF1">
    <property type="entry name" value="TRNA-DIHYDROURIDINE(47) SYNTHASE [NAD(P)(+)]-LIKE"/>
    <property type="match status" value="1"/>
</dbReference>
<dbReference type="Gene3D" id="1.10.1200.80">
    <property type="entry name" value="Putative flavin oxidoreducatase, domain 2"/>
    <property type="match status" value="1"/>
</dbReference>
<dbReference type="GO" id="GO:0017150">
    <property type="term" value="F:tRNA dihydrouridine synthase activity"/>
    <property type="evidence" value="ECO:0007669"/>
    <property type="project" value="InterPro"/>
</dbReference>
<evidence type="ECO:0000256" key="12">
    <source>
        <dbReference type="PIRSR" id="PIRSR006621-1"/>
    </source>
</evidence>
<keyword evidence="8 11" id="KW-0560">Oxidoreductase</keyword>
<keyword evidence="13" id="KW-0547">Nucleotide-binding</keyword>
<dbReference type="InterPro" id="IPR001269">
    <property type="entry name" value="DUS_fam"/>
</dbReference>
<comment type="caution">
    <text evidence="15">The sequence shown here is derived from an EMBL/GenBank/DDBJ whole genome shotgun (WGS) entry which is preliminary data.</text>
</comment>
<comment type="catalytic activity">
    <reaction evidence="9">
        <text>a 5,6-dihydrouridine in tRNA + NADP(+) = a uridine in tRNA + NADPH + H(+)</text>
        <dbReference type="Rhea" id="RHEA:23624"/>
        <dbReference type="Rhea" id="RHEA-COMP:13339"/>
        <dbReference type="Rhea" id="RHEA-COMP:13887"/>
        <dbReference type="ChEBI" id="CHEBI:15378"/>
        <dbReference type="ChEBI" id="CHEBI:57783"/>
        <dbReference type="ChEBI" id="CHEBI:58349"/>
        <dbReference type="ChEBI" id="CHEBI:65315"/>
        <dbReference type="ChEBI" id="CHEBI:74443"/>
    </reaction>
</comment>
<evidence type="ECO:0000256" key="1">
    <source>
        <dbReference type="ARBA" id="ARBA00002790"/>
    </source>
</evidence>
<keyword evidence="4 11" id="KW-0288">FMN</keyword>
<keyword evidence="7" id="KW-0694">RNA-binding</keyword>
<dbReference type="EC" id="1.3.1.-" evidence="11"/>
<dbReference type="Proteomes" id="UP000230052">
    <property type="component" value="Unassembled WGS sequence"/>
</dbReference>
<comment type="catalytic activity">
    <reaction evidence="10">
        <text>a 5,6-dihydrouridine in tRNA + NAD(+) = a uridine in tRNA + NADH + H(+)</text>
        <dbReference type="Rhea" id="RHEA:54452"/>
        <dbReference type="Rhea" id="RHEA-COMP:13339"/>
        <dbReference type="Rhea" id="RHEA-COMP:13887"/>
        <dbReference type="ChEBI" id="CHEBI:15378"/>
        <dbReference type="ChEBI" id="CHEBI:57540"/>
        <dbReference type="ChEBI" id="CHEBI:57945"/>
        <dbReference type="ChEBI" id="CHEBI:65315"/>
        <dbReference type="ChEBI" id="CHEBI:74443"/>
    </reaction>
</comment>
<feature type="domain" description="DUS-like FMN-binding" evidence="14">
    <location>
        <begin position="7"/>
        <end position="304"/>
    </location>
</feature>
<dbReference type="EMBL" id="PEWV01000074">
    <property type="protein sequence ID" value="PIU40996.1"/>
    <property type="molecule type" value="Genomic_DNA"/>
</dbReference>
<dbReference type="Gene3D" id="3.20.20.70">
    <property type="entry name" value="Aldolase class I"/>
    <property type="match status" value="1"/>
</dbReference>
<dbReference type="CDD" id="cd02801">
    <property type="entry name" value="DUS_like_FMN"/>
    <property type="match status" value="1"/>
</dbReference>
<dbReference type="SUPFAM" id="SSF51395">
    <property type="entry name" value="FMN-linked oxidoreductases"/>
    <property type="match status" value="1"/>
</dbReference>
<evidence type="ECO:0000313" key="15">
    <source>
        <dbReference type="EMBL" id="PIU40996.1"/>
    </source>
</evidence>
<dbReference type="InterPro" id="IPR035587">
    <property type="entry name" value="DUS-like_FMN-bd"/>
</dbReference>
<proteinExistence type="inferred from homology"/>
<name>A0A2J0L166_9BACT</name>
<dbReference type="Pfam" id="PF01207">
    <property type="entry name" value="Dus"/>
    <property type="match status" value="1"/>
</dbReference>
<keyword evidence="6" id="KW-0521">NADP</keyword>
<feature type="binding site" evidence="13">
    <location>
        <begin position="219"/>
        <end position="220"/>
    </location>
    <ligand>
        <name>FMN</name>
        <dbReference type="ChEBI" id="CHEBI:58210"/>
    </ligand>
</feature>
<evidence type="ECO:0000256" key="5">
    <source>
        <dbReference type="ARBA" id="ARBA00022694"/>
    </source>
</evidence>
<keyword evidence="3 11" id="KW-0285">Flavoprotein</keyword>
<evidence type="ECO:0000256" key="11">
    <source>
        <dbReference type="PIRNR" id="PIRNR006621"/>
    </source>
</evidence>
<dbReference type="PANTHER" id="PTHR45846">
    <property type="entry name" value="TRNA-DIHYDROURIDINE(47) SYNTHASE [NAD(P)(+)]-LIKE"/>
    <property type="match status" value="1"/>
</dbReference>
<evidence type="ECO:0000259" key="14">
    <source>
        <dbReference type="Pfam" id="PF01207"/>
    </source>
</evidence>
<feature type="binding site" evidence="13">
    <location>
        <position position="164"/>
    </location>
    <ligand>
        <name>FMN</name>
        <dbReference type="ChEBI" id="CHEBI:58210"/>
    </ligand>
</feature>
<feature type="binding site" evidence="13">
    <location>
        <position position="63"/>
    </location>
    <ligand>
        <name>FMN</name>
        <dbReference type="ChEBI" id="CHEBI:58210"/>
    </ligand>
</feature>
<gene>
    <name evidence="15" type="ORF">COS99_07990</name>
</gene>
<evidence type="ECO:0000256" key="2">
    <source>
        <dbReference type="ARBA" id="ARBA00022555"/>
    </source>
</evidence>
<comment type="similarity">
    <text evidence="11">Belongs to the dus family.</text>
</comment>
<dbReference type="InterPro" id="IPR013785">
    <property type="entry name" value="Aldolase_TIM"/>
</dbReference>
<dbReference type="NCBIfam" id="TIGR00737">
    <property type="entry name" value="nifR3_yhdG"/>
    <property type="match status" value="1"/>
</dbReference>
<feature type="binding site" evidence="13">
    <location>
        <position position="133"/>
    </location>
    <ligand>
        <name>FMN</name>
        <dbReference type="ChEBI" id="CHEBI:58210"/>
    </ligand>
</feature>
<comment type="function">
    <text evidence="1 11">Catalyzes the synthesis of 5,6-dihydrouridine (D), a modified base found in the D-loop of most tRNAs, via the reduction of the C5-C6 double bond in target uridines.</text>
</comment>
<organism evidence="15 16">
    <name type="scientific">Candidatus Aquitaenariimonas noxiae</name>
    <dbReference type="NCBI Taxonomy" id="1974741"/>
    <lineage>
        <taxon>Bacteria</taxon>
        <taxon>Pseudomonadati</taxon>
        <taxon>Candidatus Omnitrophota</taxon>
        <taxon>Candidatus Aquitaenariimonas</taxon>
    </lineage>
</organism>
<reference evidence="15 16" key="1">
    <citation type="submission" date="2017-09" db="EMBL/GenBank/DDBJ databases">
        <title>Depth-based differentiation of microbial function through sediment-hosted aquifers and enrichment of novel symbionts in the deep terrestrial subsurface.</title>
        <authorList>
            <person name="Probst A.J."/>
            <person name="Ladd B."/>
            <person name="Jarett J.K."/>
            <person name="Geller-Mcgrath D.E."/>
            <person name="Sieber C.M."/>
            <person name="Emerson J.B."/>
            <person name="Anantharaman K."/>
            <person name="Thomas B.C."/>
            <person name="Malmstrom R."/>
            <person name="Stieglmeier M."/>
            <person name="Klingl A."/>
            <person name="Woyke T."/>
            <person name="Ryan C.M."/>
            <person name="Banfield J.F."/>
        </authorList>
    </citation>
    <scope>NUCLEOTIDE SEQUENCE [LARGE SCALE GENOMIC DNA]</scope>
    <source>
        <strain evidence="15">CG07_land_8_20_14_0_80_42_15</strain>
    </source>
</reference>